<gene>
    <name evidence="15" type="ORF">Salat_0185700</name>
</gene>
<dbReference type="GO" id="GO:0005737">
    <property type="term" value="C:cytoplasm"/>
    <property type="evidence" value="ECO:0007669"/>
    <property type="project" value="UniProtKB-SubCell"/>
</dbReference>
<dbReference type="EMBL" id="JACGWO010000001">
    <property type="protein sequence ID" value="KAK4438513.1"/>
    <property type="molecule type" value="Genomic_DNA"/>
</dbReference>
<accession>A0AAE2CXV4</accession>
<dbReference type="InterPro" id="IPR027417">
    <property type="entry name" value="P-loop_NTPase"/>
</dbReference>
<keyword evidence="8" id="KW-0547">Nucleotide-binding</keyword>
<comment type="similarity">
    <text evidence="3">Belongs to the disease resistance NB-LRR family.</text>
</comment>
<evidence type="ECO:0000256" key="10">
    <source>
        <dbReference type="ARBA" id="ARBA00022840"/>
    </source>
</evidence>
<sequence>MAYAAVVSLRQILEQLLHSDRFPVRYPKPQIEFVHGKVDSLQSSLERISGVSQRRRGEVDDLENKIRDAAYEAQDIIESFISGQILSSESEEIPEDQSSASGYSEDLQKIISIIDSIAETATKVADSNGHGKKDFRKLDFLSENASATESSYITETTMIVGQEEALKKLKAQLFSETRERKVVPVTGLPGIGKTTLARRIYDDPDIKNKGQFQLRAWVTVAEAYDYRDILVQLLSSIETVGQKGDASDSMGKMGDKASQESDIMLGVNLHRCLINNKYLIVIDDMWEKEVWNQVIDRFPKDKSGSRILLTTRNEAVARHANSSFHHVMEPLKDKDSWTLLCNRAIKDGSCPPHLEKIGFEIAKQCDGLPLLITLVGGILSQKGKAVEDWESVKADIHAALQNAETDEKRFSEILSLSYNHLPIILKGCFLYMGAFPEDSEILVSKLIKLWVAEGFLTPLSSTSQSLEQVARQCLKTLNDRNLISIRNNISDSEIKTCRIHDSLRALAVQKSGKEKFFYTRNRYVQELPESSDRLRRLSVHKNVLMCLQDVYNSTKSIKFARTLLYAGPHHHHPFPFRLTFGLLRVLDAYTMYFIEFPNEVVTLIHLRYLSFTYNRKIPPSLSKLRNLQILIVRRHPKIILLHASILPVEIWNMPQLRHLLFTESNLPDLSGLQVDANNSLLLENLQSLSNVHAACCTHKVLQNIRNLRKLGTWVEKPRAVHLHLGQLENLEAFKFTVLNPIPNPGKDSLPKLVFPEKLKKLSLSGSGFHWEDMEIIAELQNLQVLKLREFAFQGPTWDPNNQLTSDEAPSDDSISEETPNRIVFPKLKFLLLESLHVQEWLADDSNFPKLERLIIRHCYKLECILPEIADIGTLKLIQLVDCRPSLVRWAKDIEDEKKDMKTDFEVLIHSSWA</sequence>
<dbReference type="InterPro" id="IPR055414">
    <property type="entry name" value="LRR_R13L4/SHOC2-like"/>
</dbReference>
<dbReference type="AlphaFoldDB" id="A0AAE2CXV4"/>
<dbReference type="SUPFAM" id="SSF52540">
    <property type="entry name" value="P-loop containing nucleoside triphosphate hydrolases"/>
    <property type="match status" value="1"/>
</dbReference>
<reference evidence="15" key="2">
    <citation type="journal article" date="2024" name="Plant">
        <title>Genomic evolution and insights into agronomic trait innovations of Sesamum species.</title>
        <authorList>
            <person name="Miao H."/>
            <person name="Wang L."/>
            <person name="Qu L."/>
            <person name="Liu H."/>
            <person name="Sun Y."/>
            <person name="Le M."/>
            <person name="Wang Q."/>
            <person name="Wei S."/>
            <person name="Zheng Y."/>
            <person name="Lin W."/>
            <person name="Duan Y."/>
            <person name="Cao H."/>
            <person name="Xiong S."/>
            <person name="Wang X."/>
            <person name="Wei L."/>
            <person name="Li C."/>
            <person name="Ma Q."/>
            <person name="Ju M."/>
            <person name="Zhao R."/>
            <person name="Li G."/>
            <person name="Mu C."/>
            <person name="Tian Q."/>
            <person name="Mei H."/>
            <person name="Zhang T."/>
            <person name="Gao T."/>
            <person name="Zhang H."/>
        </authorList>
    </citation>
    <scope>NUCLEOTIDE SEQUENCE</scope>
    <source>
        <strain evidence="15">3651</strain>
    </source>
</reference>
<evidence type="ECO:0000256" key="6">
    <source>
        <dbReference type="ARBA" id="ARBA00022667"/>
    </source>
</evidence>
<evidence type="ECO:0000259" key="12">
    <source>
        <dbReference type="Pfam" id="PF00931"/>
    </source>
</evidence>
<dbReference type="PRINTS" id="PR00364">
    <property type="entry name" value="DISEASERSIST"/>
</dbReference>
<proteinExistence type="inferred from homology"/>
<dbReference type="InterPro" id="IPR042197">
    <property type="entry name" value="Apaf_helical"/>
</dbReference>
<evidence type="ECO:0000313" key="16">
    <source>
        <dbReference type="Proteomes" id="UP001293254"/>
    </source>
</evidence>
<dbReference type="GO" id="GO:0009626">
    <property type="term" value="P:plant-type hypersensitive response"/>
    <property type="evidence" value="ECO:0007669"/>
    <property type="project" value="UniProtKB-KW"/>
</dbReference>
<comment type="caution">
    <text evidence="15">The sequence shown here is derived from an EMBL/GenBank/DDBJ whole genome shotgun (WGS) entry which is preliminary data.</text>
</comment>
<dbReference type="Pfam" id="PF23598">
    <property type="entry name" value="LRR_14"/>
    <property type="match status" value="1"/>
</dbReference>
<dbReference type="SUPFAM" id="SSF52058">
    <property type="entry name" value="L domain-like"/>
    <property type="match status" value="1"/>
</dbReference>
<dbReference type="GO" id="GO:0005524">
    <property type="term" value="F:ATP binding"/>
    <property type="evidence" value="ECO:0007669"/>
    <property type="project" value="UniProtKB-KW"/>
</dbReference>
<dbReference type="Pfam" id="PF00931">
    <property type="entry name" value="NB-ARC"/>
    <property type="match status" value="1"/>
</dbReference>
<dbReference type="InterPro" id="IPR036388">
    <property type="entry name" value="WH-like_DNA-bd_sf"/>
</dbReference>
<dbReference type="InterPro" id="IPR032675">
    <property type="entry name" value="LRR_dom_sf"/>
</dbReference>
<feature type="domain" description="Disease resistance R13L4/SHOC-2-like LRR" evidence="14">
    <location>
        <begin position="575"/>
        <end position="766"/>
    </location>
</feature>
<evidence type="ECO:0000256" key="11">
    <source>
        <dbReference type="SAM" id="MobiDB-lite"/>
    </source>
</evidence>
<evidence type="ECO:0000259" key="13">
    <source>
        <dbReference type="Pfam" id="PF23559"/>
    </source>
</evidence>
<name>A0AAE2CXV4_9LAMI</name>
<evidence type="ECO:0000256" key="7">
    <source>
        <dbReference type="ARBA" id="ARBA00022737"/>
    </source>
</evidence>
<dbReference type="FunFam" id="3.40.50.300:FF:001091">
    <property type="entry name" value="Probable disease resistance protein At1g61300"/>
    <property type="match status" value="1"/>
</dbReference>
<dbReference type="Gene3D" id="3.40.50.300">
    <property type="entry name" value="P-loop containing nucleotide triphosphate hydrolases"/>
    <property type="match status" value="1"/>
</dbReference>
<dbReference type="Pfam" id="PF23559">
    <property type="entry name" value="WHD_DRP"/>
    <property type="match status" value="1"/>
</dbReference>
<comment type="function">
    <text evidence="1">Confers resistance to late blight (Phytophthora infestans) races carrying the avirulence gene Avr1. Resistance proteins guard the plant against pathogens that contain an appropriate avirulence protein via an indirect interaction with this avirulence protein. That triggers a defense system including the hypersensitive response, which restricts the pathogen growth.</text>
</comment>
<evidence type="ECO:0000259" key="14">
    <source>
        <dbReference type="Pfam" id="PF23598"/>
    </source>
</evidence>
<evidence type="ECO:0000256" key="3">
    <source>
        <dbReference type="ARBA" id="ARBA00008894"/>
    </source>
</evidence>
<evidence type="ECO:0000256" key="8">
    <source>
        <dbReference type="ARBA" id="ARBA00022741"/>
    </source>
</evidence>
<evidence type="ECO:0000256" key="4">
    <source>
        <dbReference type="ARBA" id="ARBA00022490"/>
    </source>
</evidence>
<dbReference type="Gene3D" id="3.80.10.10">
    <property type="entry name" value="Ribonuclease Inhibitor"/>
    <property type="match status" value="1"/>
</dbReference>
<dbReference type="InterPro" id="IPR058922">
    <property type="entry name" value="WHD_DRP"/>
</dbReference>
<keyword evidence="4" id="KW-0963">Cytoplasm</keyword>
<dbReference type="InterPro" id="IPR002182">
    <property type="entry name" value="NB-ARC"/>
</dbReference>
<dbReference type="Gene3D" id="1.20.5.4130">
    <property type="match status" value="1"/>
</dbReference>
<dbReference type="Gene3D" id="1.10.8.430">
    <property type="entry name" value="Helical domain of apoptotic protease-activating factors"/>
    <property type="match status" value="1"/>
</dbReference>
<evidence type="ECO:0000256" key="5">
    <source>
        <dbReference type="ARBA" id="ARBA00022614"/>
    </source>
</evidence>
<dbReference type="FunFam" id="1.10.10.10:FF:000322">
    <property type="entry name" value="Probable disease resistance protein At1g63360"/>
    <property type="match status" value="1"/>
</dbReference>
<keyword evidence="6" id="KW-0381">Hypersensitive response</keyword>
<feature type="domain" description="NB-ARC" evidence="12">
    <location>
        <begin position="163"/>
        <end position="346"/>
    </location>
</feature>
<dbReference type="Gene3D" id="1.10.10.10">
    <property type="entry name" value="Winged helix-like DNA-binding domain superfamily/Winged helix DNA-binding domain"/>
    <property type="match status" value="1"/>
</dbReference>
<dbReference type="PANTHER" id="PTHR23155">
    <property type="entry name" value="DISEASE RESISTANCE PROTEIN RP"/>
    <property type="match status" value="1"/>
</dbReference>
<keyword evidence="5" id="KW-0433">Leucine-rich repeat</keyword>
<feature type="domain" description="Disease resistance protein winged helix" evidence="13">
    <location>
        <begin position="435"/>
        <end position="507"/>
    </location>
</feature>
<dbReference type="GO" id="GO:0051607">
    <property type="term" value="P:defense response to virus"/>
    <property type="evidence" value="ECO:0007669"/>
    <property type="project" value="UniProtKB-ARBA"/>
</dbReference>
<keyword evidence="10" id="KW-0067">ATP-binding</keyword>
<evidence type="ECO:0000256" key="2">
    <source>
        <dbReference type="ARBA" id="ARBA00004496"/>
    </source>
</evidence>
<dbReference type="Proteomes" id="UP001293254">
    <property type="component" value="Unassembled WGS sequence"/>
</dbReference>
<comment type="subcellular location">
    <subcellularLocation>
        <location evidence="2">Cytoplasm</location>
    </subcellularLocation>
</comment>
<protein>
    <submittedName>
        <fullName evidence="15">Late blight resistance proteinR1A-4</fullName>
    </submittedName>
</protein>
<evidence type="ECO:0000256" key="9">
    <source>
        <dbReference type="ARBA" id="ARBA00022821"/>
    </source>
</evidence>
<dbReference type="InterPro" id="IPR044974">
    <property type="entry name" value="Disease_R_plants"/>
</dbReference>
<feature type="region of interest" description="Disordered" evidence="11">
    <location>
        <begin position="798"/>
        <end position="817"/>
    </location>
</feature>
<dbReference type="PANTHER" id="PTHR23155:SF1152">
    <property type="entry name" value="AAA+ ATPASE DOMAIN-CONTAINING PROTEIN"/>
    <property type="match status" value="1"/>
</dbReference>
<keyword evidence="16" id="KW-1185">Reference proteome</keyword>
<evidence type="ECO:0000313" key="15">
    <source>
        <dbReference type="EMBL" id="KAK4438513.1"/>
    </source>
</evidence>
<keyword evidence="9" id="KW-0611">Plant defense</keyword>
<dbReference type="GO" id="GO:0043531">
    <property type="term" value="F:ADP binding"/>
    <property type="evidence" value="ECO:0007669"/>
    <property type="project" value="InterPro"/>
</dbReference>
<keyword evidence="7" id="KW-0677">Repeat</keyword>
<reference evidence="15" key="1">
    <citation type="submission" date="2020-06" db="EMBL/GenBank/DDBJ databases">
        <authorList>
            <person name="Li T."/>
            <person name="Hu X."/>
            <person name="Zhang T."/>
            <person name="Song X."/>
            <person name="Zhang H."/>
            <person name="Dai N."/>
            <person name="Sheng W."/>
            <person name="Hou X."/>
            <person name="Wei L."/>
        </authorList>
    </citation>
    <scope>NUCLEOTIDE SEQUENCE</scope>
    <source>
        <strain evidence="15">3651</strain>
        <tissue evidence="15">Leaf</tissue>
    </source>
</reference>
<evidence type="ECO:0000256" key="1">
    <source>
        <dbReference type="ARBA" id="ARBA00002074"/>
    </source>
</evidence>
<feature type="compositionally biased region" description="Polar residues" evidence="11">
    <location>
        <begin position="798"/>
        <end position="807"/>
    </location>
</feature>
<organism evidence="15 16">
    <name type="scientific">Sesamum alatum</name>
    <dbReference type="NCBI Taxonomy" id="300844"/>
    <lineage>
        <taxon>Eukaryota</taxon>
        <taxon>Viridiplantae</taxon>
        <taxon>Streptophyta</taxon>
        <taxon>Embryophyta</taxon>
        <taxon>Tracheophyta</taxon>
        <taxon>Spermatophyta</taxon>
        <taxon>Magnoliopsida</taxon>
        <taxon>eudicotyledons</taxon>
        <taxon>Gunneridae</taxon>
        <taxon>Pentapetalae</taxon>
        <taxon>asterids</taxon>
        <taxon>lamiids</taxon>
        <taxon>Lamiales</taxon>
        <taxon>Pedaliaceae</taxon>
        <taxon>Sesamum</taxon>
    </lineage>
</organism>